<feature type="binding site" description="in inhibited form" evidence="12">
    <location>
        <position position="91"/>
    </location>
    <ligand>
        <name>Zn(2+)</name>
        <dbReference type="ChEBI" id="CHEBI:29105"/>
        <label>2</label>
        <note>catalytic</note>
    </ligand>
</feature>
<dbReference type="InterPro" id="IPR000585">
    <property type="entry name" value="Hemopexin-like_dom"/>
</dbReference>
<feature type="binding site" evidence="12">
    <location>
        <position position="183"/>
    </location>
    <ligand>
        <name>Zn(2+)</name>
        <dbReference type="ChEBI" id="CHEBI:29105"/>
        <label>1</label>
    </ligand>
</feature>
<evidence type="ECO:0000256" key="10">
    <source>
        <dbReference type="PIRSR" id="PIRSR001191-1"/>
    </source>
</evidence>
<protein>
    <submittedName>
        <fullName evidence="19">Matrix metalloproteinase-25</fullName>
    </submittedName>
</protein>
<feature type="compositionally biased region" description="Pro residues" evidence="15">
    <location>
        <begin position="303"/>
        <end position="312"/>
    </location>
</feature>
<comment type="similarity">
    <text evidence="1">Belongs to the peptidase M10A family.</text>
</comment>
<dbReference type="SUPFAM" id="SSF50923">
    <property type="entry name" value="Hemopexin-like domain"/>
    <property type="match status" value="1"/>
</dbReference>
<organism evidence="18 19">
    <name type="scientific">Clupea harengus</name>
    <name type="common">Atlantic herring</name>
    <dbReference type="NCBI Taxonomy" id="7950"/>
    <lineage>
        <taxon>Eukaryota</taxon>
        <taxon>Metazoa</taxon>
        <taxon>Chordata</taxon>
        <taxon>Craniata</taxon>
        <taxon>Vertebrata</taxon>
        <taxon>Euteleostomi</taxon>
        <taxon>Actinopterygii</taxon>
        <taxon>Neopterygii</taxon>
        <taxon>Teleostei</taxon>
        <taxon>Clupei</taxon>
        <taxon>Clupeiformes</taxon>
        <taxon>Clupeoidei</taxon>
        <taxon>Clupeidae</taxon>
        <taxon>Clupea</taxon>
    </lineage>
</organism>
<keyword evidence="18" id="KW-1185">Reference proteome</keyword>
<dbReference type="GeneID" id="105909792"/>
<evidence type="ECO:0000256" key="13">
    <source>
        <dbReference type="PIRSR" id="PIRSR621190-3"/>
    </source>
</evidence>
<feature type="binding site" evidence="12">
    <location>
        <position position="379"/>
    </location>
    <ligand>
        <name>Ca(2+)</name>
        <dbReference type="ChEBI" id="CHEBI:29108"/>
        <label>4</label>
    </ligand>
</feature>
<dbReference type="RefSeq" id="XP_031417286.1">
    <property type="nucleotide sequence ID" value="XM_031561426.1"/>
</dbReference>
<feature type="chain" id="PRO_5043445057" evidence="16">
    <location>
        <begin position="27"/>
        <end position="573"/>
    </location>
</feature>
<dbReference type="SMART" id="SM00120">
    <property type="entry name" value="HX"/>
    <property type="match status" value="4"/>
</dbReference>
<evidence type="ECO:0000256" key="12">
    <source>
        <dbReference type="PIRSR" id="PIRSR621190-2"/>
    </source>
</evidence>
<evidence type="ECO:0000256" key="16">
    <source>
        <dbReference type="SAM" id="SignalP"/>
    </source>
</evidence>
<dbReference type="Gene3D" id="2.110.10.10">
    <property type="entry name" value="Hemopexin-like domain"/>
    <property type="match status" value="1"/>
</dbReference>
<dbReference type="InterPro" id="IPR036365">
    <property type="entry name" value="PGBD-like_sf"/>
</dbReference>
<feature type="binding site" evidence="12">
    <location>
        <position position="214"/>
    </location>
    <ligand>
        <name>Ca(2+)</name>
        <dbReference type="ChEBI" id="CHEBI:29108"/>
        <label>3</label>
    </ligand>
</feature>
<dbReference type="Proteomes" id="UP000515152">
    <property type="component" value="Chromosome 23"/>
</dbReference>
<dbReference type="GO" id="GO:0097374">
    <property type="term" value="P:sensory neuron axon guidance"/>
    <property type="evidence" value="ECO:0007669"/>
    <property type="project" value="Ensembl"/>
</dbReference>
<dbReference type="InterPro" id="IPR001818">
    <property type="entry name" value="Pept_M10_metallopeptidase"/>
</dbReference>
<feature type="domain" description="Peptidase metallopeptidase" evidence="17">
    <location>
        <begin position="114"/>
        <end position="286"/>
    </location>
</feature>
<feature type="region of interest" description="Disordered" evidence="15">
    <location>
        <begin position="285"/>
        <end position="323"/>
    </location>
</feature>
<dbReference type="InterPro" id="IPR036375">
    <property type="entry name" value="Hemopexin-like_dom_sf"/>
</dbReference>
<evidence type="ECO:0000313" key="19">
    <source>
        <dbReference type="RefSeq" id="XP_031417286.1"/>
    </source>
</evidence>
<dbReference type="FunFam" id="2.110.10.10:FF:000018">
    <property type="entry name" value="Matrix metallopeptidase 25b"/>
    <property type="match status" value="1"/>
</dbReference>
<comment type="cofactor">
    <cofactor evidence="12">
        <name>Zn(2+)</name>
        <dbReference type="ChEBI" id="CHEBI:29105"/>
    </cofactor>
    <text evidence="12">Binds 2 Zn(2+) ions per subunit.</text>
</comment>
<keyword evidence="7 12" id="KW-0106">Calcium</keyword>
<dbReference type="InterPro" id="IPR033739">
    <property type="entry name" value="M10A_MMP"/>
</dbReference>
<keyword evidence="2" id="KW-0645">Protease</keyword>
<keyword evidence="8 19" id="KW-0482">Metalloprotease</keyword>
<sequence length="573" mass="64546">MTAISLLSSLTGMVVMSICLVESVIAQNEYYSGVDWLSRYGYLPPPDPRLGRLQTKEGIENAIREMQRFGGIEQTGELDRKTLDLMSKPRCSLPDIMGSEDIMKRRRRKRYALTGLRWKKNIVKWSILNNPRLSKNLNSALVENIMAHALKAWSDVTPLEFQKISQDRISEADMEVSFTRTNHNDGYPFDGRGGTLAHAFFPGESRISGDTHFDDEEEWGYGDTTGQSTDLFTVAVHEFGHALGLAHSAVSGSIMAPYYSGPATRDINSYRLPADDLQAIQQLYGPKDKNPTLPNGGVTPHLPELPKPSPPHGKPKPDPSVRDRCEGGFDAVADIRGEVFFFKGKFFWRMQRIGSLLSLSPALIKNFWFGLPDDIERIDAVYERSDSSIIFFSGQQYWLFENTNSLSGYPKPIADWGMRHSDGKPVTTVEAAFVYAHNGRTFLFSGNEFWGFSNANNVRILKLDEGYPKPASMWKGMPSKPDDIISYGDGNTYFFKDNSYWKMEKGRLDQEVVTSKSTAIDWMKCLPEEVPTLRPGKGDCICEINRASEISCRSSQWIMLILTMVFVEILLVV</sequence>
<dbReference type="GO" id="GO:0030574">
    <property type="term" value="P:collagen catabolic process"/>
    <property type="evidence" value="ECO:0007669"/>
    <property type="project" value="TreeGrafter"/>
</dbReference>
<dbReference type="Pfam" id="PF00413">
    <property type="entry name" value="Peptidase_M10"/>
    <property type="match status" value="1"/>
</dbReference>
<feature type="binding site" evidence="12">
    <location>
        <position position="185"/>
    </location>
    <ligand>
        <name>Zn(2+)</name>
        <dbReference type="ChEBI" id="CHEBI:29105"/>
        <label>1</label>
    </ligand>
</feature>
<dbReference type="GO" id="GO:0008270">
    <property type="term" value="F:zinc ion binding"/>
    <property type="evidence" value="ECO:0007669"/>
    <property type="project" value="InterPro"/>
</dbReference>
<dbReference type="CDD" id="cd00094">
    <property type="entry name" value="HX"/>
    <property type="match status" value="1"/>
</dbReference>
<feature type="binding site" evidence="12">
    <location>
        <position position="191"/>
    </location>
    <ligand>
        <name>Ca(2+)</name>
        <dbReference type="ChEBI" id="CHEBI:29108"/>
        <label>3</label>
    </ligand>
</feature>
<dbReference type="SUPFAM" id="SSF55486">
    <property type="entry name" value="Metalloproteases ('zincins'), catalytic domain"/>
    <property type="match status" value="1"/>
</dbReference>
<dbReference type="GO" id="GO:0004222">
    <property type="term" value="F:metalloendopeptidase activity"/>
    <property type="evidence" value="ECO:0007669"/>
    <property type="project" value="InterPro"/>
</dbReference>
<evidence type="ECO:0000256" key="7">
    <source>
        <dbReference type="ARBA" id="ARBA00022837"/>
    </source>
</evidence>
<feature type="signal peptide" evidence="16">
    <location>
        <begin position="1"/>
        <end position="26"/>
    </location>
</feature>
<evidence type="ECO:0000256" key="5">
    <source>
        <dbReference type="ARBA" id="ARBA00022801"/>
    </source>
</evidence>
<proteinExistence type="inferred from homology"/>
<evidence type="ECO:0000256" key="2">
    <source>
        <dbReference type="ARBA" id="ARBA00022670"/>
    </source>
</evidence>
<dbReference type="GO" id="GO:0006508">
    <property type="term" value="P:proteolysis"/>
    <property type="evidence" value="ECO:0007669"/>
    <property type="project" value="UniProtKB-KW"/>
</dbReference>
<feature type="binding site" evidence="12">
    <location>
        <position position="482"/>
    </location>
    <ligand>
        <name>Ca(2+)</name>
        <dbReference type="ChEBI" id="CHEBI:29108"/>
        <label>4</label>
    </ligand>
</feature>
<feature type="binding site" evidence="12">
    <location>
        <position position="432"/>
    </location>
    <ligand>
        <name>Ca(2+)</name>
        <dbReference type="ChEBI" id="CHEBI:29108"/>
        <label>5</label>
    </ligand>
</feature>
<dbReference type="PRINTS" id="PR00138">
    <property type="entry name" value="MATRIXIN"/>
</dbReference>
<comment type="cofactor">
    <cofactor evidence="12">
        <name>Ca(2+)</name>
        <dbReference type="ChEBI" id="CHEBI:29108"/>
    </cofactor>
    <text evidence="12">Can bind about 5 Ca(2+) ions per subunit.</text>
</comment>
<dbReference type="PANTHER" id="PTHR10201">
    <property type="entry name" value="MATRIX METALLOPROTEINASE"/>
    <property type="match status" value="1"/>
</dbReference>
<keyword evidence="9" id="KW-0865">Zymogen</keyword>
<feature type="binding site" evidence="11">
    <location>
        <position position="237"/>
    </location>
    <ligand>
        <name>Zn(2+)</name>
        <dbReference type="ChEBI" id="CHEBI:29105"/>
        <label>2</label>
        <note>catalytic</note>
    </ligand>
</feature>
<accession>A0A6P8EYW3</accession>
<dbReference type="InterPro" id="IPR021190">
    <property type="entry name" value="Pept_M10A"/>
</dbReference>
<evidence type="ECO:0000256" key="1">
    <source>
        <dbReference type="ARBA" id="ARBA00010370"/>
    </source>
</evidence>
<keyword evidence="16" id="KW-0732">Signal</keyword>
<dbReference type="InterPro" id="IPR018487">
    <property type="entry name" value="Hemopexin-like_repeat"/>
</dbReference>
<dbReference type="PANTHER" id="PTHR10201:SF287">
    <property type="entry name" value="MATRIX METALLOPEPTIDASE 25B-RELATED"/>
    <property type="match status" value="1"/>
</dbReference>
<feature type="binding site" evidence="12">
    <location>
        <position position="217"/>
    </location>
    <ligand>
        <name>Ca(2+)</name>
        <dbReference type="ChEBI" id="CHEBI:29108"/>
        <label>3</label>
    </ligand>
</feature>
<feature type="binding site" evidence="12">
    <location>
        <position position="217"/>
    </location>
    <ligand>
        <name>Ca(2+)</name>
        <dbReference type="ChEBI" id="CHEBI:29108"/>
        <label>1</label>
    </ligand>
</feature>
<dbReference type="SMART" id="SM00235">
    <property type="entry name" value="ZnMc"/>
    <property type="match status" value="1"/>
</dbReference>
<dbReference type="GO" id="GO:0030198">
    <property type="term" value="P:extracellular matrix organization"/>
    <property type="evidence" value="ECO:0007669"/>
    <property type="project" value="TreeGrafter"/>
</dbReference>
<evidence type="ECO:0000256" key="14">
    <source>
        <dbReference type="PIRSR" id="PIRSR621190-4"/>
    </source>
</evidence>
<feature type="binding site" evidence="12">
    <location>
        <position position="330"/>
    </location>
    <ligand>
        <name>Ca(2+)</name>
        <dbReference type="ChEBI" id="CHEBI:29108"/>
        <label>4</label>
    </ligand>
</feature>
<evidence type="ECO:0000256" key="9">
    <source>
        <dbReference type="ARBA" id="ARBA00023145"/>
    </source>
</evidence>
<dbReference type="Pfam" id="PF00045">
    <property type="entry name" value="Hemopexin"/>
    <property type="match status" value="4"/>
</dbReference>
<evidence type="ECO:0000259" key="17">
    <source>
        <dbReference type="SMART" id="SM00235"/>
    </source>
</evidence>
<feature type="binding site" evidence="12">
    <location>
        <position position="212"/>
    </location>
    <ligand>
        <name>Zn(2+)</name>
        <dbReference type="ChEBI" id="CHEBI:29105"/>
        <label>1</label>
    </ligand>
</feature>
<feature type="binding site" evidence="12">
    <location>
        <position position="198"/>
    </location>
    <ligand>
        <name>Zn(2+)</name>
        <dbReference type="ChEBI" id="CHEBI:29105"/>
        <label>1</label>
    </ligand>
</feature>
<feature type="binding site" evidence="12">
    <location>
        <position position="190"/>
    </location>
    <ligand>
        <name>Ca(2+)</name>
        <dbReference type="ChEBI" id="CHEBI:29108"/>
        <label>3</label>
    </ligand>
</feature>
<dbReference type="SUPFAM" id="SSF47090">
    <property type="entry name" value="PGBD-like"/>
    <property type="match status" value="1"/>
</dbReference>
<dbReference type="FunFam" id="3.40.390.10:FF:000068">
    <property type="entry name" value="Predicted protein"/>
    <property type="match status" value="1"/>
</dbReference>
<keyword evidence="4" id="KW-0677">Repeat</keyword>
<dbReference type="KEGG" id="char:105909792"/>
<dbReference type="PROSITE" id="PS51642">
    <property type="entry name" value="HEMOPEXIN_2"/>
    <property type="match status" value="4"/>
</dbReference>
<evidence type="ECO:0000256" key="11">
    <source>
        <dbReference type="PIRSR" id="PIRSR001191-2"/>
    </source>
</evidence>
<dbReference type="PIRSF" id="PIRSF001191">
    <property type="entry name" value="Peptidase_M10A_matrix"/>
    <property type="match status" value="1"/>
</dbReference>
<keyword evidence="13" id="KW-1015">Disulfide bond</keyword>
<dbReference type="OrthoDB" id="406838at2759"/>
<dbReference type="CTD" id="100333601"/>
<dbReference type="InterPro" id="IPR006026">
    <property type="entry name" value="Peptidase_Metallo"/>
</dbReference>
<evidence type="ECO:0000256" key="15">
    <source>
        <dbReference type="SAM" id="MobiDB-lite"/>
    </source>
</evidence>
<reference evidence="19" key="1">
    <citation type="submission" date="2025-08" db="UniProtKB">
        <authorList>
            <consortium name="RefSeq"/>
        </authorList>
    </citation>
    <scope>IDENTIFICATION</scope>
</reference>
<dbReference type="InterPro" id="IPR024079">
    <property type="entry name" value="MetalloPept_cat_dom_sf"/>
</dbReference>
<feature type="binding site" evidence="12">
    <location>
        <position position="210"/>
    </location>
    <ligand>
        <name>Ca(2+)</name>
        <dbReference type="ChEBI" id="CHEBI:29108"/>
        <label>2</label>
    </ligand>
</feature>
<feature type="modified residue" description="Phosphotyrosine; by PKDCC" evidence="14">
    <location>
        <position position="409"/>
    </location>
</feature>
<dbReference type="Pfam" id="PF01471">
    <property type="entry name" value="PG_binding_1"/>
    <property type="match status" value="1"/>
</dbReference>
<evidence type="ECO:0000256" key="8">
    <source>
        <dbReference type="ARBA" id="ARBA00023049"/>
    </source>
</evidence>
<evidence type="ECO:0000313" key="18">
    <source>
        <dbReference type="Proteomes" id="UP000515152"/>
    </source>
</evidence>
<keyword evidence="3 11" id="KW-0479">Metal-binding</keyword>
<dbReference type="Gene3D" id="3.40.390.10">
    <property type="entry name" value="Collagenase (Catalytic Domain)"/>
    <property type="match status" value="1"/>
</dbReference>
<dbReference type="GO" id="GO:0005615">
    <property type="term" value="C:extracellular space"/>
    <property type="evidence" value="ECO:0007669"/>
    <property type="project" value="TreeGrafter"/>
</dbReference>
<keyword evidence="6 11" id="KW-0862">Zinc</keyword>
<evidence type="ECO:0000256" key="6">
    <source>
        <dbReference type="ARBA" id="ARBA00022833"/>
    </source>
</evidence>
<dbReference type="GO" id="GO:0031012">
    <property type="term" value="C:extracellular matrix"/>
    <property type="evidence" value="ECO:0007669"/>
    <property type="project" value="InterPro"/>
</dbReference>
<feature type="active site" evidence="10">
    <location>
        <position position="238"/>
    </location>
</feature>
<feature type="binding site" evidence="12">
    <location>
        <position position="173"/>
    </location>
    <ligand>
        <name>Ca(2+)</name>
        <dbReference type="ChEBI" id="CHEBI:29108"/>
        <label>2</label>
    </ligand>
</feature>
<feature type="binding site" evidence="12">
    <location>
        <position position="215"/>
    </location>
    <ligand>
        <name>Ca(2+)</name>
        <dbReference type="ChEBI" id="CHEBI:29108"/>
        <label>1</label>
    </ligand>
</feature>
<evidence type="ECO:0000256" key="3">
    <source>
        <dbReference type="ARBA" id="ARBA00022723"/>
    </source>
</evidence>
<dbReference type="InterPro" id="IPR002477">
    <property type="entry name" value="Peptidoglycan-bd-like"/>
</dbReference>
<feature type="binding site" evidence="11">
    <location>
        <position position="247"/>
    </location>
    <ligand>
        <name>Zn(2+)</name>
        <dbReference type="ChEBI" id="CHEBI:29105"/>
        <label>2</label>
        <note>catalytic</note>
    </ligand>
</feature>
<feature type="binding site" evidence="11">
    <location>
        <position position="241"/>
    </location>
    <ligand>
        <name>Zn(2+)</name>
        <dbReference type="ChEBI" id="CHEBI:29105"/>
        <label>2</label>
        <note>catalytic</note>
    </ligand>
</feature>
<gene>
    <name evidence="19" type="primary">mmp25b</name>
</gene>
<feature type="binding site" evidence="12">
    <location>
        <position position="255"/>
    </location>
    <ligand>
        <name>Zn(2+)</name>
        <dbReference type="ChEBI" id="CHEBI:29105"/>
        <label>2</label>
        <note>catalytic</note>
    </ligand>
</feature>
<evidence type="ECO:0000256" key="4">
    <source>
        <dbReference type="ARBA" id="ARBA00022737"/>
    </source>
</evidence>
<keyword evidence="5" id="KW-0378">Hydrolase</keyword>
<dbReference type="CDD" id="cd04278">
    <property type="entry name" value="ZnMc_MMP"/>
    <property type="match status" value="1"/>
</dbReference>
<name>A0A6P8EYW3_CLUHA</name>
<dbReference type="AlphaFoldDB" id="A0A6P8EYW3"/>
<feature type="disulfide bond" evidence="13">
    <location>
        <begin position="325"/>
        <end position="525"/>
    </location>
</feature>